<dbReference type="Pfam" id="PF07508">
    <property type="entry name" value="Recombinase"/>
    <property type="match status" value="1"/>
</dbReference>
<accession>A0ABS7Z465</accession>
<evidence type="ECO:0000256" key="1">
    <source>
        <dbReference type="SAM" id="Coils"/>
    </source>
</evidence>
<comment type="caution">
    <text evidence="4">The sequence shown here is derived from an EMBL/GenBank/DDBJ whole genome shotgun (WGS) entry which is preliminary data.</text>
</comment>
<keyword evidence="1" id="KW-0175">Coiled coil</keyword>
<dbReference type="Proteomes" id="UP001165302">
    <property type="component" value="Unassembled WGS sequence"/>
</dbReference>
<evidence type="ECO:0000259" key="2">
    <source>
        <dbReference type="PROSITE" id="PS51736"/>
    </source>
</evidence>
<dbReference type="SUPFAM" id="SSF53041">
    <property type="entry name" value="Resolvase-like"/>
    <property type="match status" value="1"/>
</dbReference>
<name>A0ABS7Z465_9SPHI</name>
<dbReference type="PANTHER" id="PTHR30461">
    <property type="entry name" value="DNA-INVERTASE FROM LAMBDOID PROPHAGE"/>
    <property type="match status" value="1"/>
</dbReference>
<dbReference type="EMBL" id="JADEYP010000010">
    <property type="protein sequence ID" value="MCA5004963.1"/>
    <property type="molecule type" value="Genomic_DNA"/>
</dbReference>
<dbReference type="InterPro" id="IPR038109">
    <property type="entry name" value="DNA_bind_recomb_sf"/>
</dbReference>
<evidence type="ECO:0000313" key="4">
    <source>
        <dbReference type="EMBL" id="MCA5004963.1"/>
    </source>
</evidence>
<dbReference type="Gene3D" id="3.40.50.1390">
    <property type="entry name" value="Resolvase, N-terminal catalytic domain"/>
    <property type="match status" value="1"/>
</dbReference>
<gene>
    <name evidence="4" type="ORF">IPZ78_07315</name>
</gene>
<feature type="coiled-coil region" evidence="1">
    <location>
        <begin position="357"/>
        <end position="384"/>
    </location>
</feature>
<evidence type="ECO:0000259" key="3">
    <source>
        <dbReference type="PROSITE" id="PS51737"/>
    </source>
</evidence>
<dbReference type="RefSeq" id="WP_225552353.1">
    <property type="nucleotide sequence ID" value="NZ_JADEYP010000010.1"/>
</dbReference>
<dbReference type="SMART" id="SM00857">
    <property type="entry name" value="Resolvase"/>
    <property type="match status" value="1"/>
</dbReference>
<reference evidence="4" key="1">
    <citation type="submission" date="2020-10" db="EMBL/GenBank/DDBJ databases">
        <authorList>
            <person name="Lu T."/>
            <person name="Wang Q."/>
            <person name="Han X."/>
        </authorList>
    </citation>
    <scope>NUCLEOTIDE SEQUENCE</scope>
    <source>
        <strain evidence="4">WQ 366</strain>
    </source>
</reference>
<dbReference type="PROSITE" id="PS51736">
    <property type="entry name" value="RECOMBINASES_3"/>
    <property type="match status" value="1"/>
</dbReference>
<dbReference type="PROSITE" id="PS51737">
    <property type="entry name" value="RECOMBINASE_DNA_BIND"/>
    <property type="match status" value="1"/>
</dbReference>
<evidence type="ECO:0000313" key="5">
    <source>
        <dbReference type="Proteomes" id="UP001165302"/>
    </source>
</evidence>
<proteinExistence type="predicted"/>
<dbReference type="CDD" id="cd00338">
    <property type="entry name" value="Ser_Recombinase"/>
    <property type="match status" value="1"/>
</dbReference>
<feature type="domain" description="Recombinase" evidence="3">
    <location>
        <begin position="162"/>
        <end position="271"/>
    </location>
</feature>
<dbReference type="Pfam" id="PF00239">
    <property type="entry name" value="Resolvase"/>
    <property type="match status" value="1"/>
</dbReference>
<dbReference type="InterPro" id="IPR006119">
    <property type="entry name" value="Resolv_N"/>
</dbReference>
<keyword evidence="5" id="KW-1185">Reference proteome</keyword>
<dbReference type="Gene3D" id="3.90.1750.20">
    <property type="entry name" value="Putative Large Serine Recombinase, Chain B, Domain 2"/>
    <property type="match status" value="1"/>
</dbReference>
<organism evidence="4 5">
    <name type="scientific">Sphingobacterium bovistauri</name>
    <dbReference type="NCBI Taxonomy" id="2781959"/>
    <lineage>
        <taxon>Bacteria</taxon>
        <taxon>Pseudomonadati</taxon>
        <taxon>Bacteroidota</taxon>
        <taxon>Sphingobacteriia</taxon>
        <taxon>Sphingobacteriales</taxon>
        <taxon>Sphingobacteriaceae</taxon>
        <taxon>Sphingobacterium</taxon>
    </lineage>
</organism>
<dbReference type="InterPro" id="IPR011109">
    <property type="entry name" value="DNA_bind_recombinase_dom"/>
</dbReference>
<dbReference type="PANTHER" id="PTHR30461:SF23">
    <property type="entry name" value="DNA RECOMBINASE-RELATED"/>
    <property type="match status" value="1"/>
</dbReference>
<sequence length="484" mass="56466">MKRAIRYLRFSQLGQSNGSIERQELYTDQWLKFNNVELVDTFIDRGKSARTFDRPDFIKLREFITKHHRTVDYLLVDQLDRFSRDAGEAISMVKELQKKYSIQVVSVTEGIIFDYDTPGSFFRAGLQLLLAEEDNINRSIKVKGGIYTAKAKEGRYVFKNAPFGYRKEGERKERRLVIEENEAKIISFIYDSYLKNTPLYLIKEQAQKLGFTTKGNMAIERVLKNPIYAGLLKVDAYKNYEGGLFNGIHEPIIDKTTWTLVQQKLKRPEKTRTVIDDEIPLRGILNCHCGHPLSGAPSRGKSGKYFYYYKCKHSKHNNISAVKAHNQLLEICDLMSLPITRVRKIRTETKNSLDSVLENNRKNVIEKKNQLQEVEEKLFSVEEKWIKNEINKDTYQRWYSIYNDNILNLKGAIERLSNDKSVAFNILEKNLNMLTDMRHVYSVADTLQKREFVKMVFDSNLYYENGIYRTPTMLDLDQAEFLGG</sequence>
<dbReference type="InterPro" id="IPR036162">
    <property type="entry name" value="Resolvase-like_N_sf"/>
</dbReference>
<feature type="domain" description="Resolvase/invertase-type recombinase catalytic" evidence="2">
    <location>
        <begin position="3"/>
        <end position="153"/>
    </location>
</feature>
<dbReference type="InterPro" id="IPR050639">
    <property type="entry name" value="SSR_resolvase"/>
</dbReference>
<protein>
    <submittedName>
        <fullName evidence="4">Recombinase family protein</fullName>
    </submittedName>
</protein>